<evidence type="ECO:0000256" key="3">
    <source>
        <dbReference type="ARBA" id="ARBA00022722"/>
    </source>
</evidence>
<evidence type="ECO:0000256" key="6">
    <source>
        <dbReference type="ARBA" id="ARBA00022801"/>
    </source>
</evidence>
<dbReference type="SUPFAM" id="SSF69065">
    <property type="entry name" value="RNase III domain-like"/>
    <property type="match status" value="1"/>
</dbReference>
<evidence type="ECO:0000256" key="8">
    <source>
        <dbReference type="ARBA" id="ARBA00022884"/>
    </source>
</evidence>
<evidence type="ECO:0000256" key="9">
    <source>
        <dbReference type="SAM" id="MobiDB-lite"/>
    </source>
</evidence>
<dbReference type="CDD" id="cd00593">
    <property type="entry name" value="RIBOc"/>
    <property type="match status" value="1"/>
</dbReference>
<evidence type="ECO:0000256" key="4">
    <source>
        <dbReference type="ARBA" id="ARBA00022723"/>
    </source>
</evidence>
<protein>
    <recommendedName>
        <fullName evidence="10">RNase III domain-containing protein</fullName>
    </recommendedName>
</protein>
<dbReference type="GO" id="GO:0004525">
    <property type="term" value="F:ribonuclease III activity"/>
    <property type="evidence" value="ECO:0007669"/>
    <property type="project" value="InterPro"/>
</dbReference>
<feature type="region of interest" description="Disordered" evidence="9">
    <location>
        <begin position="1"/>
        <end position="41"/>
    </location>
</feature>
<keyword evidence="5" id="KW-0255">Endonuclease</keyword>
<dbReference type="Gene3D" id="1.10.1520.10">
    <property type="entry name" value="Ribonuclease III domain"/>
    <property type="match status" value="1"/>
</dbReference>
<dbReference type="GO" id="GO:0046872">
    <property type="term" value="F:metal ion binding"/>
    <property type="evidence" value="ECO:0007669"/>
    <property type="project" value="UniProtKB-KW"/>
</dbReference>
<keyword evidence="3" id="KW-0540">Nuclease</keyword>
<dbReference type="InterPro" id="IPR000999">
    <property type="entry name" value="RNase_III_dom"/>
</dbReference>
<dbReference type="EMBL" id="OX465081">
    <property type="protein sequence ID" value="CAI9286593.1"/>
    <property type="molecule type" value="Genomic_DNA"/>
</dbReference>
<organism evidence="11 12">
    <name type="scientific">Lactuca saligna</name>
    <name type="common">Willowleaf lettuce</name>
    <dbReference type="NCBI Taxonomy" id="75948"/>
    <lineage>
        <taxon>Eukaryota</taxon>
        <taxon>Viridiplantae</taxon>
        <taxon>Streptophyta</taxon>
        <taxon>Embryophyta</taxon>
        <taxon>Tracheophyta</taxon>
        <taxon>Spermatophyta</taxon>
        <taxon>Magnoliopsida</taxon>
        <taxon>eudicotyledons</taxon>
        <taxon>Gunneridae</taxon>
        <taxon>Pentapetalae</taxon>
        <taxon>asterids</taxon>
        <taxon>campanulids</taxon>
        <taxon>Asterales</taxon>
        <taxon>Asteraceae</taxon>
        <taxon>Cichorioideae</taxon>
        <taxon>Cichorieae</taxon>
        <taxon>Lactucinae</taxon>
        <taxon>Lactuca</taxon>
    </lineage>
</organism>
<proteinExistence type="predicted"/>
<keyword evidence="6" id="KW-0378">Hydrolase</keyword>
<dbReference type="GO" id="GO:0030422">
    <property type="term" value="P:siRNA processing"/>
    <property type="evidence" value="ECO:0007669"/>
    <property type="project" value="TreeGrafter"/>
</dbReference>
<dbReference type="PROSITE" id="PS50142">
    <property type="entry name" value="RNASE_3_2"/>
    <property type="match status" value="1"/>
</dbReference>
<dbReference type="Proteomes" id="UP001177003">
    <property type="component" value="Chromosome 5"/>
</dbReference>
<keyword evidence="7" id="KW-0460">Magnesium</keyword>
<evidence type="ECO:0000256" key="2">
    <source>
        <dbReference type="ARBA" id="ARBA00001946"/>
    </source>
</evidence>
<reference evidence="11" key="1">
    <citation type="submission" date="2023-04" db="EMBL/GenBank/DDBJ databases">
        <authorList>
            <person name="Vijverberg K."/>
            <person name="Xiong W."/>
            <person name="Schranz E."/>
        </authorList>
    </citation>
    <scope>NUCLEOTIDE SEQUENCE</scope>
</reference>
<dbReference type="FunFam" id="1.10.1520.10:FF:000004">
    <property type="entry name" value="Endoribonuclease dicer-like 1"/>
    <property type="match status" value="1"/>
</dbReference>
<dbReference type="InterPro" id="IPR036389">
    <property type="entry name" value="RNase_III_sf"/>
</dbReference>
<dbReference type="AlphaFoldDB" id="A0AA35Z6M2"/>
<dbReference type="GO" id="GO:0005634">
    <property type="term" value="C:nucleus"/>
    <property type="evidence" value="ECO:0007669"/>
    <property type="project" value="TreeGrafter"/>
</dbReference>
<accession>A0AA35Z6M2</accession>
<dbReference type="GO" id="GO:0005737">
    <property type="term" value="C:cytoplasm"/>
    <property type="evidence" value="ECO:0007669"/>
    <property type="project" value="TreeGrafter"/>
</dbReference>
<dbReference type="SMART" id="SM00535">
    <property type="entry name" value="RIBOc"/>
    <property type="match status" value="1"/>
</dbReference>
<evidence type="ECO:0000256" key="7">
    <source>
        <dbReference type="ARBA" id="ARBA00022842"/>
    </source>
</evidence>
<evidence type="ECO:0000313" key="12">
    <source>
        <dbReference type="Proteomes" id="UP001177003"/>
    </source>
</evidence>
<name>A0AA35Z6M2_LACSI</name>
<keyword evidence="8" id="KW-0694">RNA-binding</keyword>
<feature type="domain" description="RNase III" evidence="10">
    <location>
        <begin position="42"/>
        <end position="184"/>
    </location>
</feature>
<evidence type="ECO:0000256" key="5">
    <source>
        <dbReference type="ARBA" id="ARBA00022759"/>
    </source>
</evidence>
<dbReference type="Pfam" id="PF00636">
    <property type="entry name" value="Ribonuclease_3"/>
    <property type="match status" value="1"/>
</dbReference>
<keyword evidence="4" id="KW-0479">Metal-binding</keyword>
<keyword evidence="12" id="KW-1185">Reference proteome</keyword>
<dbReference type="PANTHER" id="PTHR14950">
    <property type="entry name" value="DICER-RELATED"/>
    <property type="match status" value="1"/>
</dbReference>
<evidence type="ECO:0000313" key="11">
    <source>
        <dbReference type="EMBL" id="CAI9286593.1"/>
    </source>
</evidence>
<evidence type="ECO:0000259" key="10">
    <source>
        <dbReference type="PROSITE" id="PS50142"/>
    </source>
</evidence>
<dbReference type="GO" id="GO:0003723">
    <property type="term" value="F:RNA binding"/>
    <property type="evidence" value="ECO:0007669"/>
    <property type="project" value="UniProtKB-KW"/>
</dbReference>
<comment type="cofactor">
    <cofactor evidence="2">
        <name>Mg(2+)</name>
        <dbReference type="ChEBI" id="CHEBI:18420"/>
    </cofactor>
</comment>
<evidence type="ECO:0000256" key="1">
    <source>
        <dbReference type="ARBA" id="ARBA00001936"/>
    </source>
</evidence>
<dbReference type="PROSITE" id="PS00517">
    <property type="entry name" value="RNASE_3_1"/>
    <property type="match status" value="1"/>
</dbReference>
<comment type="cofactor">
    <cofactor evidence="1">
        <name>Mn(2+)</name>
        <dbReference type="ChEBI" id="CHEBI:29035"/>
    </cofactor>
</comment>
<dbReference type="PANTHER" id="PTHR14950:SF54">
    <property type="entry name" value="RNASE II-LIKE 1"/>
    <property type="match status" value="1"/>
</dbReference>
<gene>
    <name evidence="11" type="ORF">LSALG_LOCUS26007</name>
</gene>
<sequence>MEEDQDIVVSLKTLDLQEQTQKEPDSEPTMESESSHARPPSLVEVEEITGYSFRNKELLKEAFTHGSYKADDCKSYERLEFLGDSVLNHLIAKLHYLLYPDMAPGELTRLRAANVDTEALARAALKYNLHKFLRHQKPLLQQQIQEFMEGIEQYPSHSYGMIDPPKVLADLLESLTGAIFIDTDSSMDSTWEVVERLLQPLITPENLKLHPVAKFNEACQKMGVKPQAKDLWNKTGEIEIYIENELIGRGKYKLKKMIAVNRAADDAYNNHFLFEKKDGGNGG</sequence>